<comment type="caution">
    <text evidence="2">The sequence shown here is derived from an EMBL/GenBank/DDBJ whole genome shotgun (WGS) entry which is preliminary data.</text>
</comment>
<feature type="transmembrane region" description="Helical" evidence="1">
    <location>
        <begin position="17"/>
        <end position="40"/>
    </location>
</feature>
<keyword evidence="1" id="KW-0812">Transmembrane</keyword>
<sequence length="224" mass="24530">MQAQQTTARRITLRGELALAVAVIINSFAVSLTVYAGLGISPVSSFPYAVSLVFPFLTLGTWTYLFQGGLVVTLMILRRKFVPSYLFSFVVGFVFGNLLDIFGAWLPHLPYTMPWRVFYFVVSCPIVGVGIALSNRCKLPIIPTDLFARDLSQIIRKPYANVKTTFDLSCVAVSVLLTAGVLHDLQGIGVGTVVGALTYGRLAGLFGRLIDQKFDFVSVLSHEK</sequence>
<dbReference type="Pfam" id="PF19700">
    <property type="entry name" value="DUF6198"/>
    <property type="match status" value="1"/>
</dbReference>
<dbReference type="PANTHER" id="PTHR40078">
    <property type="entry name" value="INTEGRAL MEMBRANE PROTEIN-RELATED"/>
    <property type="match status" value="1"/>
</dbReference>
<protein>
    <submittedName>
        <fullName evidence="2">DUF6198 family protein</fullName>
    </submittedName>
</protein>
<proteinExistence type="predicted"/>
<evidence type="ECO:0000256" key="1">
    <source>
        <dbReference type="SAM" id="Phobius"/>
    </source>
</evidence>
<dbReference type="Proteomes" id="UP000782880">
    <property type="component" value="Unassembled WGS sequence"/>
</dbReference>
<reference evidence="2" key="1">
    <citation type="journal article" date="2021" name="PeerJ">
        <title>Extensive microbial diversity within the chicken gut microbiome revealed by metagenomics and culture.</title>
        <authorList>
            <person name="Gilroy R."/>
            <person name="Ravi A."/>
            <person name="Getino M."/>
            <person name="Pursley I."/>
            <person name="Horton D.L."/>
            <person name="Alikhan N.F."/>
            <person name="Baker D."/>
            <person name="Gharbi K."/>
            <person name="Hall N."/>
            <person name="Watson M."/>
            <person name="Adriaenssens E.M."/>
            <person name="Foster-Nyarko E."/>
            <person name="Jarju S."/>
            <person name="Secka A."/>
            <person name="Antonio M."/>
            <person name="Oren A."/>
            <person name="Chaudhuri R.R."/>
            <person name="La Ragione R."/>
            <person name="Hildebrand F."/>
            <person name="Pallen M.J."/>
        </authorList>
    </citation>
    <scope>NUCLEOTIDE SEQUENCE</scope>
    <source>
        <strain evidence="2">ChiBcec21-2208</strain>
    </source>
</reference>
<feature type="transmembrane region" description="Helical" evidence="1">
    <location>
        <begin position="117"/>
        <end position="134"/>
    </location>
</feature>
<dbReference type="InterPro" id="IPR038750">
    <property type="entry name" value="YczE/YyaS-like"/>
</dbReference>
<organism evidence="2 3">
    <name type="scientific">Subdoligranulum variabile</name>
    <dbReference type="NCBI Taxonomy" id="214851"/>
    <lineage>
        <taxon>Bacteria</taxon>
        <taxon>Bacillati</taxon>
        <taxon>Bacillota</taxon>
        <taxon>Clostridia</taxon>
        <taxon>Eubacteriales</taxon>
        <taxon>Oscillospiraceae</taxon>
        <taxon>Subdoligranulum</taxon>
    </lineage>
</organism>
<feature type="transmembrane region" description="Helical" evidence="1">
    <location>
        <begin position="84"/>
        <end position="105"/>
    </location>
</feature>
<keyword evidence="1" id="KW-0472">Membrane</keyword>
<dbReference type="AlphaFoldDB" id="A0A921LPY6"/>
<evidence type="ECO:0000313" key="3">
    <source>
        <dbReference type="Proteomes" id="UP000782880"/>
    </source>
</evidence>
<dbReference type="PANTHER" id="PTHR40078:SF1">
    <property type="entry name" value="INTEGRAL MEMBRANE PROTEIN"/>
    <property type="match status" value="1"/>
</dbReference>
<feature type="transmembrane region" description="Helical" evidence="1">
    <location>
        <begin position="52"/>
        <end position="77"/>
    </location>
</feature>
<name>A0A921LPY6_9FIRM</name>
<dbReference type="EMBL" id="DYVE01000314">
    <property type="protein sequence ID" value="HJG29394.1"/>
    <property type="molecule type" value="Genomic_DNA"/>
</dbReference>
<keyword evidence="1" id="KW-1133">Transmembrane helix</keyword>
<gene>
    <name evidence="2" type="ORF">K8V20_12220</name>
</gene>
<accession>A0A921LPY6</accession>
<reference evidence="2" key="2">
    <citation type="submission" date="2021-09" db="EMBL/GenBank/DDBJ databases">
        <authorList>
            <person name="Gilroy R."/>
        </authorList>
    </citation>
    <scope>NUCLEOTIDE SEQUENCE</scope>
    <source>
        <strain evidence="2">ChiBcec21-2208</strain>
    </source>
</reference>
<evidence type="ECO:0000313" key="2">
    <source>
        <dbReference type="EMBL" id="HJG29394.1"/>
    </source>
</evidence>